<reference evidence="1" key="1">
    <citation type="submission" date="2022-03" db="EMBL/GenBank/DDBJ databases">
        <title>Cryobacterium sp. nov. strain ZS14-85, isolated from Antarctic soil.</title>
        <authorList>
            <person name="Li J."/>
            <person name="Niu G."/>
        </authorList>
    </citation>
    <scope>NUCLEOTIDE SEQUENCE</scope>
    <source>
        <strain evidence="1">ZS14-85</strain>
    </source>
</reference>
<proteinExistence type="predicted"/>
<comment type="caution">
    <text evidence="1">The sequence shown here is derived from an EMBL/GenBank/DDBJ whole genome shotgun (WGS) entry which is preliminary data.</text>
</comment>
<dbReference type="RefSeq" id="WP_243013111.1">
    <property type="nucleotide sequence ID" value="NZ_JALGAR010000006.1"/>
</dbReference>
<dbReference type="AlphaFoldDB" id="A0AA41QWU5"/>
<protein>
    <submittedName>
        <fullName evidence="1">Uncharacterized protein</fullName>
    </submittedName>
</protein>
<evidence type="ECO:0000313" key="1">
    <source>
        <dbReference type="EMBL" id="MCI4659620.1"/>
    </source>
</evidence>
<dbReference type="EMBL" id="JALGAR010000006">
    <property type="protein sequence ID" value="MCI4659620.1"/>
    <property type="molecule type" value="Genomic_DNA"/>
</dbReference>
<sequence>MDSGDNTPARHQETIRRRLVDATGTVRRLRALVAIGYSQTDLALRLGLSPVDLSALINAKRKRVPERTFSSTCLIFASLWDIPVLDPAGERLRRIAKARKWAVPLAWDDIDDPAETPNVRGVKSHDLDEIAIELATRGERVRLTPAERRVAVAQLHSRRWSDMRIAVTLHITDRTVLRIRQELDLQAFDFGLLRQANAA</sequence>
<name>A0AA41QWU5_9MICO</name>
<evidence type="ECO:0000313" key="2">
    <source>
        <dbReference type="Proteomes" id="UP001165341"/>
    </source>
</evidence>
<accession>A0AA41QWU5</accession>
<organism evidence="1 2">
    <name type="scientific">Cryobacterium zhongshanensis</name>
    <dbReference type="NCBI Taxonomy" id="2928153"/>
    <lineage>
        <taxon>Bacteria</taxon>
        <taxon>Bacillati</taxon>
        <taxon>Actinomycetota</taxon>
        <taxon>Actinomycetes</taxon>
        <taxon>Micrococcales</taxon>
        <taxon>Microbacteriaceae</taxon>
        <taxon>Cryobacterium</taxon>
    </lineage>
</organism>
<keyword evidence="2" id="KW-1185">Reference proteome</keyword>
<dbReference type="Proteomes" id="UP001165341">
    <property type="component" value="Unassembled WGS sequence"/>
</dbReference>
<gene>
    <name evidence="1" type="ORF">MQH31_17590</name>
</gene>